<sequence length="45" mass="4796">MSTQAPLTQEQVAARRASARRTALVFASIAFAVYVGFIVLNAVAK</sequence>
<protein>
    <submittedName>
        <fullName evidence="2">Uncharacterized protein</fullName>
    </submittedName>
</protein>
<dbReference type="EMBL" id="JBHTIF010000001">
    <property type="protein sequence ID" value="MFD0725740.1"/>
    <property type="molecule type" value="Genomic_DNA"/>
</dbReference>
<keyword evidence="1" id="KW-0812">Transmembrane</keyword>
<keyword evidence="1" id="KW-0472">Membrane</keyword>
<keyword evidence="3" id="KW-1185">Reference proteome</keyword>
<organism evidence="2 3">
    <name type="scientific">Lysobacter brunescens</name>
    <dbReference type="NCBI Taxonomy" id="262323"/>
    <lineage>
        <taxon>Bacteria</taxon>
        <taxon>Pseudomonadati</taxon>
        <taxon>Pseudomonadota</taxon>
        <taxon>Gammaproteobacteria</taxon>
        <taxon>Lysobacterales</taxon>
        <taxon>Lysobacteraceae</taxon>
        <taxon>Lysobacter</taxon>
    </lineage>
</organism>
<name>A0ABW2YBU4_9GAMM</name>
<keyword evidence="1" id="KW-1133">Transmembrane helix</keyword>
<reference evidence="3" key="1">
    <citation type="journal article" date="2019" name="Int. J. Syst. Evol. Microbiol.">
        <title>The Global Catalogue of Microorganisms (GCM) 10K type strain sequencing project: providing services to taxonomists for standard genome sequencing and annotation.</title>
        <authorList>
            <consortium name="The Broad Institute Genomics Platform"/>
            <consortium name="The Broad Institute Genome Sequencing Center for Infectious Disease"/>
            <person name="Wu L."/>
            <person name="Ma J."/>
        </authorList>
    </citation>
    <scope>NUCLEOTIDE SEQUENCE [LARGE SCALE GENOMIC DNA]</scope>
    <source>
        <strain evidence="3">CCUG 55585</strain>
    </source>
</reference>
<dbReference type="RefSeq" id="WP_386823325.1">
    <property type="nucleotide sequence ID" value="NZ_JBHTIF010000001.1"/>
</dbReference>
<comment type="caution">
    <text evidence="2">The sequence shown here is derived from an EMBL/GenBank/DDBJ whole genome shotgun (WGS) entry which is preliminary data.</text>
</comment>
<evidence type="ECO:0000313" key="3">
    <source>
        <dbReference type="Proteomes" id="UP001597110"/>
    </source>
</evidence>
<evidence type="ECO:0000313" key="2">
    <source>
        <dbReference type="EMBL" id="MFD0725740.1"/>
    </source>
</evidence>
<gene>
    <name evidence="2" type="ORF">ACFQ0E_09025</name>
</gene>
<proteinExistence type="predicted"/>
<feature type="transmembrane region" description="Helical" evidence="1">
    <location>
        <begin position="23"/>
        <end position="44"/>
    </location>
</feature>
<accession>A0ABW2YBU4</accession>
<evidence type="ECO:0000256" key="1">
    <source>
        <dbReference type="SAM" id="Phobius"/>
    </source>
</evidence>
<dbReference type="Proteomes" id="UP001597110">
    <property type="component" value="Unassembled WGS sequence"/>
</dbReference>